<evidence type="ECO:0000256" key="1">
    <source>
        <dbReference type="ARBA" id="ARBA00022801"/>
    </source>
</evidence>
<name>A0A6M1KXL9_9ACTN</name>
<dbReference type="InterPro" id="IPR000868">
    <property type="entry name" value="Isochorismatase-like_dom"/>
</dbReference>
<dbReference type="PANTHER" id="PTHR43540">
    <property type="entry name" value="PEROXYUREIDOACRYLATE/UREIDOACRYLATE AMIDOHYDROLASE-RELATED"/>
    <property type="match status" value="1"/>
</dbReference>
<comment type="caution">
    <text evidence="3">The sequence shown here is derived from an EMBL/GenBank/DDBJ whole genome shotgun (WGS) entry which is preliminary data.</text>
</comment>
<evidence type="ECO:0000259" key="2">
    <source>
        <dbReference type="Pfam" id="PF00857"/>
    </source>
</evidence>
<accession>A0A6M1KXL9</accession>
<feature type="domain" description="Isochorismatase-like" evidence="2">
    <location>
        <begin position="40"/>
        <end position="208"/>
    </location>
</feature>
<dbReference type="PRINTS" id="PR01398">
    <property type="entry name" value="ISCHRISMTASE"/>
</dbReference>
<keyword evidence="1" id="KW-0378">Hydrolase</keyword>
<dbReference type="EMBL" id="SAIY01000004">
    <property type="protein sequence ID" value="NGM13646.1"/>
    <property type="molecule type" value="Genomic_DNA"/>
</dbReference>
<keyword evidence="4" id="KW-1185">Reference proteome</keyword>
<dbReference type="InterPro" id="IPR050272">
    <property type="entry name" value="Isochorismatase-like_hydrls"/>
</dbReference>
<dbReference type="Gene3D" id="3.40.50.850">
    <property type="entry name" value="Isochorismatase-like"/>
    <property type="match status" value="1"/>
</dbReference>
<gene>
    <name evidence="3" type="ORF">ENC19_13720</name>
</gene>
<evidence type="ECO:0000313" key="3">
    <source>
        <dbReference type="EMBL" id="NGM13646.1"/>
    </source>
</evidence>
<dbReference type="InterPro" id="IPR016291">
    <property type="entry name" value="Isochorismatase"/>
</dbReference>
<dbReference type="Pfam" id="PF00857">
    <property type="entry name" value="Isochorismatase"/>
    <property type="match status" value="1"/>
</dbReference>
<proteinExistence type="predicted"/>
<dbReference type="Proteomes" id="UP000478148">
    <property type="component" value="Unassembled WGS sequence"/>
</dbReference>
<dbReference type="AlphaFoldDB" id="A0A6M1KXL9"/>
<reference evidence="3 4" key="1">
    <citation type="submission" date="2020-02" db="EMBL/GenBank/DDBJ databases">
        <title>Draft Genome Sequence of Verrucosispora sp. Strain CWR15, Isolated from Gulf of Mexico Sponge.</title>
        <authorList>
            <person name="Kennedy S.J."/>
            <person name="Cella E."/>
            <person name="Azarian T."/>
            <person name="Baker B.J."/>
            <person name="Shaw L.N."/>
        </authorList>
    </citation>
    <scope>NUCLEOTIDE SEQUENCE [LARGE SCALE GENOMIC DNA]</scope>
    <source>
        <strain evidence="3 4">CWR15</strain>
    </source>
</reference>
<dbReference type="RefSeq" id="WP_164447912.1">
    <property type="nucleotide sequence ID" value="NZ_SAIY01000004.1"/>
</dbReference>
<protein>
    <submittedName>
        <fullName evidence="3">Isochorismatase family protein</fullName>
    </submittedName>
</protein>
<dbReference type="GO" id="GO:0008908">
    <property type="term" value="F:isochorismatase activity"/>
    <property type="evidence" value="ECO:0007669"/>
    <property type="project" value="InterPro"/>
</dbReference>
<sequence length="231" mass="25779">MTTIAEPRRAAIPPIAAYSMPTADELPPQVVPWRPDSRRTVLLIHDMQRYFLAPFPERVAPTVDLLRNVRELRDECTRQGVPVVYTAQPGSMSQQDRGLLADFWGQGMSAAPEHRAIVDELAPDVADTVLTKWRYSAFHRTPLLDLLRSWGRDQLLVCGVYAHMGCLVSALDAFSHDIQPFLVADAVADLTVAYHRLALTLAAERCAATPLTAAVLSDLDSRRRSFHELRP</sequence>
<organism evidence="3 4">
    <name type="scientific">Verrucosispora sioxanthis</name>
    <dbReference type="NCBI Taxonomy" id="2499994"/>
    <lineage>
        <taxon>Bacteria</taxon>
        <taxon>Bacillati</taxon>
        <taxon>Actinomycetota</taxon>
        <taxon>Actinomycetes</taxon>
        <taxon>Micromonosporales</taxon>
        <taxon>Micromonosporaceae</taxon>
        <taxon>Micromonospora</taxon>
    </lineage>
</organism>
<dbReference type="SUPFAM" id="SSF52499">
    <property type="entry name" value="Isochorismatase-like hydrolases"/>
    <property type="match status" value="1"/>
</dbReference>
<evidence type="ECO:0000313" key="4">
    <source>
        <dbReference type="Proteomes" id="UP000478148"/>
    </source>
</evidence>
<dbReference type="InterPro" id="IPR036380">
    <property type="entry name" value="Isochorismatase-like_sf"/>
</dbReference>
<dbReference type="PANTHER" id="PTHR43540:SF3">
    <property type="entry name" value="ENTEROBACTIN SYNTHASE COMPONENT B"/>
    <property type="match status" value="1"/>
</dbReference>
<dbReference type="PIRSF" id="PIRSF001111">
    <property type="entry name" value="Isochorismatase"/>
    <property type="match status" value="1"/>
</dbReference>